<dbReference type="GO" id="GO:0043295">
    <property type="term" value="F:glutathione binding"/>
    <property type="evidence" value="ECO:0007669"/>
    <property type="project" value="TreeGrafter"/>
</dbReference>
<organism evidence="7">
    <name type="scientific">Ananas comosus var. bracteatus</name>
    <name type="common">red pineapple</name>
    <dbReference type="NCBI Taxonomy" id="296719"/>
    <lineage>
        <taxon>Eukaryota</taxon>
        <taxon>Viridiplantae</taxon>
        <taxon>Streptophyta</taxon>
        <taxon>Embryophyta</taxon>
        <taxon>Tracheophyta</taxon>
        <taxon>Spermatophyta</taxon>
        <taxon>Magnoliopsida</taxon>
        <taxon>Liliopsida</taxon>
        <taxon>Poales</taxon>
        <taxon>Bromeliaceae</taxon>
        <taxon>Bromelioideae</taxon>
        <taxon>Ananas</taxon>
    </lineage>
</organism>
<keyword evidence="3" id="KW-0808">Transferase</keyword>
<dbReference type="CDD" id="cd03053">
    <property type="entry name" value="GST_N_Phi"/>
    <property type="match status" value="1"/>
</dbReference>
<evidence type="ECO:0000256" key="3">
    <source>
        <dbReference type="ARBA" id="ARBA00022679"/>
    </source>
</evidence>
<dbReference type="EMBL" id="LR862147">
    <property type="protein sequence ID" value="CAD1828458.1"/>
    <property type="molecule type" value="Genomic_DNA"/>
</dbReference>
<comment type="catalytic activity">
    <reaction evidence="4">
        <text>RX + glutathione = an S-substituted glutathione + a halide anion + H(+)</text>
        <dbReference type="Rhea" id="RHEA:16437"/>
        <dbReference type="ChEBI" id="CHEBI:15378"/>
        <dbReference type="ChEBI" id="CHEBI:16042"/>
        <dbReference type="ChEBI" id="CHEBI:17792"/>
        <dbReference type="ChEBI" id="CHEBI:57925"/>
        <dbReference type="ChEBI" id="CHEBI:90779"/>
        <dbReference type="EC" id="2.5.1.18"/>
    </reaction>
</comment>
<name>A0A6V7PCW9_ANACO</name>
<sequence>MGIKLYGMPLSYNTVRATAALNEKGLQFEFSLVDLRSGAHKQPPFLALNPFGQIPALEDGDTVLFESRAINRYIATKYKGTGPDLLPADLLAATEVWLEVESHHGEASGEAGKGAGRVRGTPGREQVPGGGEFTLADLNHLPCMHLLLKTSKADLITARPRVNAWWEDISSRPGWKKTAAGIPL</sequence>
<dbReference type="Gene3D" id="1.20.1050.10">
    <property type="match status" value="1"/>
</dbReference>
<dbReference type="SUPFAM" id="SSF52833">
    <property type="entry name" value="Thioredoxin-like"/>
    <property type="match status" value="1"/>
</dbReference>
<reference evidence="7" key="1">
    <citation type="submission" date="2020-07" db="EMBL/GenBank/DDBJ databases">
        <authorList>
            <person name="Lin J."/>
        </authorList>
    </citation>
    <scope>NUCLEOTIDE SEQUENCE</scope>
</reference>
<proteinExistence type="inferred from homology"/>
<evidence type="ECO:0000256" key="4">
    <source>
        <dbReference type="ARBA" id="ARBA00047960"/>
    </source>
</evidence>
<dbReference type="SUPFAM" id="SSF47616">
    <property type="entry name" value="GST C-terminal domain-like"/>
    <property type="match status" value="1"/>
</dbReference>
<evidence type="ECO:0000313" key="7">
    <source>
        <dbReference type="EMBL" id="CAD1828458.1"/>
    </source>
</evidence>
<dbReference type="GO" id="GO:0006749">
    <property type="term" value="P:glutathione metabolic process"/>
    <property type="evidence" value="ECO:0007669"/>
    <property type="project" value="TreeGrafter"/>
</dbReference>
<dbReference type="FunFam" id="3.40.30.10:FF:000016">
    <property type="entry name" value="Glutathione S-transferase F2"/>
    <property type="match status" value="1"/>
</dbReference>
<dbReference type="InterPro" id="IPR040079">
    <property type="entry name" value="Glutathione_S-Trfase"/>
</dbReference>
<gene>
    <name evidence="7" type="ORF">CB5_LOCUS11669</name>
</gene>
<evidence type="ECO:0000256" key="5">
    <source>
        <dbReference type="SAM" id="MobiDB-lite"/>
    </source>
</evidence>
<feature type="domain" description="GST N-terminal" evidence="6">
    <location>
        <begin position="1"/>
        <end position="82"/>
    </location>
</feature>
<comment type="similarity">
    <text evidence="1">Belongs to the GST superfamily. Phi family.</text>
</comment>
<dbReference type="InterPro" id="IPR004045">
    <property type="entry name" value="Glutathione_S-Trfase_N"/>
</dbReference>
<dbReference type="SFLD" id="SFLDS00019">
    <property type="entry name" value="Glutathione_Transferase_(cytos"/>
    <property type="match status" value="1"/>
</dbReference>
<dbReference type="EC" id="2.5.1.18" evidence="2"/>
<accession>A0A6V7PCW9</accession>
<feature type="region of interest" description="Disordered" evidence="5">
    <location>
        <begin position="103"/>
        <end position="131"/>
    </location>
</feature>
<dbReference type="Gene3D" id="3.40.30.10">
    <property type="entry name" value="Glutaredoxin"/>
    <property type="match status" value="1"/>
</dbReference>
<dbReference type="InterPro" id="IPR036249">
    <property type="entry name" value="Thioredoxin-like_sf"/>
</dbReference>
<dbReference type="InterPro" id="IPR036282">
    <property type="entry name" value="Glutathione-S-Trfase_C_sf"/>
</dbReference>
<dbReference type="SFLD" id="SFLDG00358">
    <property type="entry name" value="Main_(cytGST)"/>
    <property type="match status" value="1"/>
</dbReference>
<protein>
    <recommendedName>
        <fullName evidence="2">glutathione transferase</fullName>
        <ecNumber evidence="2">2.5.1.18</ecNumber>
    </recommendedName>
</protein>
<evidence type="ECO:0000256" key="2">
    <source>
        <dbReference type="ARBA" id="ARBA00012452"/>
    </source>
</evidence>
<dbReference type="Pfam" id="PF02798">
    <property type="entry name" value="GST_N"/>
    <property type="match status" value="1"/>
</dbReference>
<dbReference type="PANTHER" id="PTHR43900">
    <property type="entry name" value="GLUTATHIONE S-TRANSFERASE RHO"/>
    <property type="match status" value="1"/>
</dbReference>
<dbReference type="PANTHER" id="PTHR43900:SF3">
    <property type="entry name" value="GLUTATHIONE S-TRANSFERASE RHO"/>
    <property type="match status" value="1"/>
</dbReference>
<dbReference type="GO" id="GO:0004364">
    <property type="term" value="F:glutathione transferase activity"/>
    <property type="evidence" value="ECO:0007669"/>
    <property type="project" value="UniProtKB-EC"/>
</dbReference>
<evidence type="ECO:0000259" key="6">
    <source>
        <dbReference type="PROSITE" id="PS50404"/>
    </source>
</evidence>
<evidence type="ECO:0000256" key="1">
    <source>
        <dbReference type="ARBA" id="ARBA00010128"/>
    </source>
</evidence>
<dbReference type="AlphaFoldDB" id="A0A6V7PCW9"/>
<dbReference type="PROSITE" id="PS50404">
    <property type="entry name" value="GST_NTER"/>
    <property type="match status" value="1"/>
</dbReference>
<dbReference type="GO" id="GO:0005737">
    <property type="term" value="C:cytoplasm"/>
    <property type="evidence" value="ECO:0007669"/>
    <property type="project" value="TreeGrafter"/>
</dbReference>